<feature type="region of interest" description="Disordered" evidence="1">
    <location>
        <begin position="282"/>
        <end position="301"/>
    </location>
</feature>
<gene>
    <name evidence="2" type="ORF">PECAL_3P25020</name>
</gene>
<evidence type="ECO:0000256" key="1">
    <source>
        <dbReference type="SAM" id="MobiDB-lite"/>
    </source>
</evidence>
<name>A0A8J2WXK1_9STRA</name>
<sequence>MKPRIAPSGLRSRYCRGAYDDPAATGAGLLDAPFAPALRLPEPSETPPARPEKVRPGARPDKPAVPCPKGKLTGWSRAASARCRYGPSLEARLANDGAWYPGVSEEERRGKTRWLVRGSGARYGFLSLRLGRRAAERAIGAAATGVAPADCGGDADVLAPPPARGRRRERGWAARAADPAQRAAAAKALARRLGDAWVLCFAVLESSRLELRLVVGRPRDDLCANQPVSDDRKWAYAVGDAVALVFDLRDERVPATLAFAPRRAFGADGVLRLDASGGPLAPGVAGAPGGPESAAPPKDSRAAAGRVWAAAPGGDAKAALQLRYWIRALQHANHSVTVAPFASRGDRHKTECLFCRCGVAPWHPRPANFGIPAHGLCHSEVACDKCVVKNEEALQDERRPKNLRKPLFWFRPDPHPVIVPVDRPLAPAVEPPAPPRNGRAAAALARINEGAANRAPDGPLRVSLLACAAALRAAARAEGAGRAAEAAEAAERVVKKHPAPPHPLIRDAYALGVDYVCRCVASGLGPAHAGNVERWRSFWTSRVMDEEERLFEDRVEACWRIVLDEVAPGVARDAATKAHAAALRAGRKRLAALARKFRRACERAADGAVAVARAAAQRAARGGRDARDAAARARGAVKRNALAAPVRQVTPPTEGPGQKEVEVESGSGASSESDSDESDDENASGSASSTGEDDDDDSDSADENDDDESASAGDDDDESASSEDESAQDDESASARDDDDESASAGDESARDDDDESASESSSAEEEEDASDSDDDTDASS</sequence>
<feature type="region of interest" description="Disordered" evidence="1">
    <location>
        <begin position="617"/>
        <end position="781"/>
    </location>
</feature>
<comment type="caution">
    <text evidence="2">The sequence shown here is derived from an EMBL/GenBank/DDBJ whole genome shotgun (WGS) entry which is preliminary data.</text>
</comment>
<evidence type="ECO:0000313" key="2">
    <source>
        <dbReference type="EMBL" id="CAH0372502.1"/>
    </source>
</evidence>
<dbReference type="Proteomes" id="UP000789595">
    <property type="component" value="Unassembled WGS sequence"/>
</dbReference>
<feature type="compositionally biased region" description="Basic and acidic residues" evidence="1">
    <location>
        <begin position="50"/>
        <end position="62"/>
    </location>
</feature>
<evidence type="ECO:0000313" key="3">
    <source>
        <dbReference type="Proteomes" id="UP000789595"/>
    </source>
</evidence>
<proteinExistence type="predicted"/>
<organism evidence="2 3">
    <name type="scientific">Pelagomonas calceolata</name>
    <dbReference type="NCBI Taxonomy" id="35677"/>
    <lineage>
        <taxon>Eukaryota</taxon>
        <taxon>Sar</taxon>
        <taxon>Stramenopiles</taxon>
        <taxon>Ochrophyta</taxon>
        <taxon>Pelagophyceae</taxon>
        <taxon>Pelagomonadales</taxon>
        <taxon>Pelagomonadaceae</taxon>
        <taxon>Pelagomonas</taxon>
    </lineage>
</organism>
<feature type="compositionally biased region" description="Acidic residues" evidence="1">
    <location>
        <begin position="691"/>
        <end position="742"/>
    </location>
</feature>
<feature type="compositionally biased region" description="Acidic residues" evidence="1">
    <location>
        <begin position="673"/>
        <end position="682"/>
    </location>
</feature>
<feature type="compositionally biased region" description="Acidic residues" evidence="1">
    <location>
        <begin position="750"/>
        <end position="781"/>
    </location>
</feature>
<keyword evidence="3" id="KW-1185">Reference proteome</keyword>
<protein>
    <submittedName>
        <fullName evidence="2">Uncharacterized protein</fullName>
    </submittedName>
</protein>
<feature type="compositionally biased region" description="Basic and acidic residues" evidence="1">
    <location>
        <begin position="622"/>
        <end position="631"/>
    </location>
</feature>
<reference evidence="2" key="1">
    <citation type="submission" date="2021-11" db="EMBL/GenBank/DDBJ databases">
        <authorList>
            <consortium name="Genoscope - CEA"/>
            <person name="William W."/>
        </authorList>
    </citation>
    <scope>NUCLEOTIDE SEQUENCE</scope>
</reference>
<dbReference type="AlphaFoldDB" id="A0A8J2WXK1"/>
<accession>A0A8J2WXK1</accession>
<dbReference type="EMBL" id="CAKKNE010000003">
    <property type="protein sequence ID" value="CAH0372502.1"/>
    <property type="molecule type" value="Genomic_DNA"/>
</dbReference>
<feature type="region of interest" description="Disordered" evidence="1">
    <location>
        <begin position="34"/>
        <end position="71"/>
    </location>
</feature>